<keyword evidence="4" id="KW-0472">Membrane</keyword>
<evidence type="ECO:0000313" key="6">
    <source>
        <dbReference type="EMBL" id="MFD2255793.1"/>
    </source>
</evidence>
<gene>
    <name evidence="6" type="ORF">ACFSSA_03810</name>
</gene>
<accession>A0ABW5D455</accession>
<evidence type="ECO:0000256" key="5">
    <source>
        <dbReference type="SAM" id="MobiDB-lite"/>
    </source>
</evidence>
<reference evidence="7" key="1">
    <citation type="journal article" date="2019" name="Int. J. Syst. Evol. Microbiol.">
        <title>The Global Catalogue of Microorganisms (GCM) 10K type strain sequencing project: providing services to taxonomists for standard genome sequencing and annotation.</title>
        <authorList>
            <consortium name="The Broad Institute Genomics Platform"/>
            <consortium name="The Broad Institute Genome Sequencing Center for Infectious Disease"/>
            <person name="Wu L."/>
            <person name="Ma J."/>
        </authorList>
    </citation>
    <scope>NUCLEOTIDE SEQUENCE [LARGE SCALE GENOMIC DNA]</scope>
    <source>
        <strain evidence="7">CGMCC 4.7106</strain>
    </source>
</reference>
<name>A0ABW5D455_9BACT</name>
<dbReference type="InterPro" id="IPR007343">
    <property type="entry name" value="Uncharacterised_pept_Zn_put"/>
</dbReference>
<dbReference type="Proteomes" id="UP001597375">
    <property type="component" value="Unassembled WGS sequence"/>
</dbReference>
<evidence type="ECO:0000313" key="7">
    <source>
        <dbReference type="Proteomes" id="UP001597375"/>
    </source>
</evidence>
<organism evidence="6 7">
    <name type="scientific">Luteolibacter algae</name>
    <dbReference type="NCBI Taxonomy" id="454151"/>
    <lineage>
        <taxon>Bacteria</taxon>
        <taxon>Pseudomonadati</taxon>
        <taxon>Verrucomicrobiota</taxon>
        <taxon>Verrucomicrobiia</taxon>
        <taxon>Verrucomicrobiales</taxon>
        <taxon>Verrucomicrobiaceae</taxon>
        <taxon>Luteolibacter</taxon>
    </lineage>
</organism>
<comment type="caution">
    <text evidence="6">The sequence shown here is derived from an EMBL/GenBank/DDBJ whole genome shotgun (WGS) entry which is preliminary data.</text>
</comment>
<keyword evidence="2" id="KW-0812">Transmembrane</keyword>
<keyword evidence="3" id="KW-1133">Transmembrane helix</keyword>
<dbReference type="EMBL" id="JBHUIT010000002">
    <property type="protein sequence ID" value="MFD2255793.1"/>
    <property type="molecule type" value="Genomic_DNA"/>
</dbReference>
<evidence type="ECO:0000256" key="1">
    <source>
        <dbReference type="ARBA" id="ARBA00004167"/>
    </source>
</evidence>
<dbReference type="RefSeq" id="WP_386818459.1">
    <property type="nucleotide sequence ID" value="NZ_JBHUIT010000002.1"/>
</dbReference>
<comment type="subcellular location">
    <subcellularLocation>
        <location evidence="1">Membrane</location>
        <topology evidence="1">Single-pass membrane protein</topology>
    </subcellularLocation>
</comment>
<dbReference type="PANTHER" id="PTHR30168">
    <property type="entry name" value="PUTATIVE MEMBRANE PROTEIN YPFJ"/>
    <property type="match status" value="1"/>
</dbReference>
<protein>
    <submittedName>
        <fullName evidence="6">Neutral zinc metallopeptidase</fullName>
    </submittedName>
</protein>
<keyword evidence="7" id="KW-1185">Reference proteome</keyword>
<evidence type="ECO:0000256" key="4">
    <source>
        <dbReference type="ARBA" id="ARBA00023136"/>
    </source>
</evidence>
<sequence length="296" mass="32101">MEWKGRSGSTNVEDARGAGRAGMGGGRGGIGMGLISLIGRKFGIKGILVAGGAFLLLWKMGIVDLNSLMGGAPVASSSASYSAAEQERYAFVGVVLKQTEIVWAQEFSRIGRTYKEPGLQVYSGQTRTACGTGNAAMGPFYCPGDDKIYIDLSFYDELARTFQAPGDFAQAYVIAHEVGHHVQNLLGTSGKVAAMRGKPDYNQYSVRLELQADFLAGVWAHHSMDDLRVDREDIEEAMRAANAIGDDAIQKKQQGKVVPHSFTHGSSEQRMRWFKKGLQSGKIEDGDTFSMPYSQL</sequence>
<dbReference type="Pfam" id="PF04228">
    <property type="entry name" value="Zn_peptidase"/>
    <property type="match status" value="1"/>
</dbReference>
<feature type="region of interest" description="Disordered" evidence="5">
    <location>
        <begin position="1"/>
        <end position="20"/>
    </location>
</feature>
<dbReference type="PANTHER" id="PTHR30168:SF0">
    <property type="entry name" value="INNER MEMBRANE PROTEIN"/>
    <property type="match status" value="1"/>
</dbReference>
<evidence type="ECO:0000256" key="2">
    <source>
        <dbReference type="ARBA" id="ARBA00022692"/>
    </source>
</evidence>
<proteinExistence type="predicted"/>
<evidence type="ECO:0000256" key="3">
    <source>
        <dbReference type="ARBA" id="ARBA00022989"/>
    </source>
</evidence>